<reference evidence="2 3" key="1">
    <citation type="submission" date="2023-07" db="EMBL/GenBank/DDBJ databases">
        <title>Genomic Encyclopedia of Type Strains, Phase IV (KMG-IV): sequencing the most valuable type-strain genomes for metagenomic binning, comparative biology and taxonomic classification.</title>
        <authorList>
            <person name="Goeker M."/>
        </authorList>
    </citation>
    <scope>NUCLEOTIDE SEQUENCE [LARGE SCALE GENOMIC DNA]</scope>
    <source>
        <strain evidence="2 3">DSM 15561</strain>
    </source>
</reference>
<keyword evidence="3" id="KW-1185">Reference proteome</keyword>
<dbReference type="InterPro" id="IPR004675">
    <property type="entry name" value="AhpD_core"/>
</dbReference>
<dbReference type="NCBIfam" id="TIGR00778">
    <property type="entry name" value="ahpD_dom"/>
    <property type="match status" value="1"/>
</dbReference>
<name>A0ABU0LUT7_9HYPH</name>
<accession>A0ABU0LUT7</accession>
<dbReference type="Gene3D" id="1.20.1290.10">
    <property type="entry name" value="AhpD-like"/>
    <property type="match status" value="1"/>
</dbReference>
<comment type="caution">
    <text evidence="2">The sequence shown here is derived from an EMBL/GenBank/DDBJ whole genome shotgun (WGS) entry which is preliminary data.</text>
</comment>
<proteinExistence type="predicted"/>
<evidence type="ECO:0000313" key="3">
    <source>
        <dbReference type="Proteomes" id="UP001235094"/>
    </source>
</evidence>
<organism evidence="2 3">
    <name type="scientific">Ancylobacter amanitiformis</name>
    <dbReference type="NCBI Taxonomy" id="217069"/>
    <lineage>
        <taxon>Bacteria</taxon>
        <taxon>Pseudomonadati</taxon>
        <taxon>Pseudomonadota</taxon>
        <taxon>Alphaproteobacteria</taxon>
        <taxon>Hyphomicrobiales</taxon>
        <taxon>Xanthobacteraceae</taxon>
        <taxon>Ancylobacter</taxon>
    </lineage>
</organism>
<gene>
    <name evidence="2" type="ORF">QOZ99_003393</name>
</gene>
<dbReference type="PANTHER" id="PTHR34846:SF10">
    <property type="entry name" value="CYTOPLASMIC PROTEIN"/>
    <property type="match status" value="1"/>
</dbReference>
<evidence type="ECO:0000313" key="2">
    <source>
        <dbReference type="EMBL" id="MDQ0512483.1"/>
    </source>
</evidence>
<dbReference type="SUPFAM" id="SSF69118">
    <property type="entry name" value="AhpD-like"/>
    <property type="match status" value="1"/>
</dbReference>
<dbReference type="InterPro" id="IPR003779">
    <property type="entry name" value="CMD-like"/>
</dbReference>
<dbReference type="EMBL" id="JAUSVR010000013">
    <property type="protein sequence ID" value="MDQ0512483.1"/>
    <property type="molecule type" value="Genomic_DNA"/>
</dbReference>
<sequence>MDITPRIADWYKLAPAVMKGLIAAETALGASDLGANLIELVKLRASQINGCAYCIHLHATTARKLGESEMRVVMLDGWRESPLYTARERAALAWTEAVTRVIETHAPNDVYEELKVHFTEAQQVHLTLAIGVINLWNRMGISLRASHPVDTAQNAA</sequence>
<dbReference type="Proteomes" id="UP001235094">
    <property type="component" value="Unassembled WGS sequence"/>
</dbReference>
<evidence type="ECO:0000259" key="1">
    <source>
        <dbReference type="Pfam" id="PF02627"/>
    </source>
</evidence>
<dbReference type="Pfam" id="PF02627">
    <property type="entry name" value="CMD"/>
    <property type="match status" value="1"/>
</dbReference>
<protein>
    <submittedName>
        <fullName evidence="2">AhpD family alkylhydroperoxidase</fullName>
    </submittedName>
</protein>
<dbReference type="PANTHER" id="PTHR34846">
    <property type="entry name" value="4-CARBOXYMUCONOLACTONE DECARBOXYLASE FAMILY PROTEIN (AFU_ORTHOLOGUE AFUA_6G11590)"/>
    <property type="match status" value="1"/>
</dbReference>
<feature type="domain" description="Carboxymuconolactone decarboxylase-like" evidence="1">
    <location>
        <begin position="15"/>
        <end position="97"/>
    </location>
</feature>
<dbReference type="InterPro" id="IPR029032">
    <property type="entry name" value="AhpD-like"/>
</dbReference>